<keyword evidence="6" id="KW-0175">Coiled coil</keyword>
<comment type="caution">
    <text evidence="10">The sequence shown here is derived from an EMBL/GenBank/DDBJ whole genome shotgun (WGS) entry which is preliminary data.</text>
</comment>
<evidence type="ECO:0000256" key="6">
    <source>
        <dbReference type="SAM" id="Coils"/>
    </source>
</evidence>
<dbReference type="PANTHER" id="PTHR11638">
    <property type="entry name" value="ATP-DEPENDENT CLP PROTEASE"/>
    <property type="match status" value="1"/>
</dbReference>
<evidence type="ECO:0000259" key="9">
    <source>
        <dbReference type="SMART" id="SM01086"/>
    </source>
</evidence>
<evidence type="ECO:0000313" key="10">
    <source>
        <dbReference type="EMBL" id="OAR00805.1"/>
    </source>
</evidence>
<keyword evidence="4" id="KW-0067">ATP-binding</keyword>
<accession>A0A179IEP5</accession>
<dbReference type="InterPro" id="IPR018368">
    <property type="entry name" value="ClpA/B_CS1"/>
</dbReference>
<dbReference type="GO" id="GO:0034605">
    <property type="term" value="P:cellular response to heat"/>
    <property type="evidence" value="ECO:0007669"/>
    <property type="project" value="TreeGrafter"/>
</dbReference>
<evidence type="ECO:0008006" key="12">
    <source>
        <dbReference type="Google" id="ProtNLM"/>
    </source>
</evidence>
<dbReference type="InterPro" id="IPR041546">
    <property type="entry name" value="ClpA/ClpB_AAA_lid"/>
</dbReference>
<dbReference type="FunFam" id="3.40.50.300:FF:000120">
    <property type="entry name" value="ATP-dependent chaperone ClpB"/>
    <property type="match status" value="1"/>
</dbReference>
<keyword evidence="3" id="KW-0547">Nucleotide-binding</keyword>
<protein>
    <recommendedName>
        <fullName evidence="12">Clp R domain-containing protein</fullName>
    </recommendedName>
</protein>
<proteinExistence type="inferred from homology"/>
<dbReference type="SMART" id="SM01086">
    <property type="entry name" value="ClpB_D2-small"/>
    <property type="match status" value="1"/>
</dbReference>
<evidence type="ECO:0000256" key="4">
    <source>
        <dbReference type="ARBA" id="ARBA00022840"/>
    </source>
</evidence>
<dbReference type="FunFam" id="1.10.8.60:FF:000017">
    <property type="entry name" value="ATP-dependent chaperone ClpB"/>
    <property type="match status" value="1"/>
</dbReference>
<dbReference type="EMBL" id="LUKN01001511">
    <property type="protein sequence ID" value="OAR00805.1"/>
    <property type="molecule type" value="Genomic_DNA"/>
</dbReference>
<evidence type="ECO:0000256" key="5">
    <source>
        <dbReference type="ARBA" id="ARBA00023186"/>
    </source>
</evidence>
<dbReference type="SUPFAM" id="SSF52540">
    <property type="entry name" value="P-loop containing nucleoside triphosphate hydrolases"/>
    <property type="match status" value="2"/>
</dbReference>
<dbReference type="GO" id="GO:0016887">
    <property type="term" value="F:ATP hydrolysis activity"/>
    <property type="evidence" value="ECO:0007669"/>
    <property type="project" value="InterPro"/>
</dbReference>
<evidence type="ECO:0000256" key="2">
    <source>
        <dbReference type="ARBA" id="ARBA00022737"/>
    </source>
</evidence>
<dbReference type="InterPro" id="IPR027417">
    <property type="entry name" value="P-loop_NTPase"/>
</dbReference>
<evidence type="ECO:0000259" key="8">
    <source>
        <dbReference type="SMART" id="SM00382"/>
    </source>
</evidence>
<dbReference type="Gene3D" id="3.40.50.300">
    <property type="entry name" value="P-loop containing nucleotide triphosphate hydrolases"/>
    <property type="match status" value="4"/>
</dbReference>
<dbReference type="FunFam" id="3.40.50.300:FF:000010">
    <property type="entry name" value="Chaperone clpB 1, putative"/>
    <property type="match status" value="1"/>
</dbReference>
<dbReference type="CDD" id="cd19499">
    <property type="entry name" value="RecA-like_ClpB_Hsp104-like"/>
    <property type="match status" value="1"/>
</dbReference>
<comment type="similarity">
    <text evidence="1">Belongs to the ClpA/ClpB family.</text>
</comment>
<dbReference type="InterPro" id="IPR003593">
    <property type="entry name" value="AAA+_ATPase"/>
</dbReference>
<evidence type="ECO:0000313" key="11">
    <source>
        <dbReference type="Proteomes" id="UP000243081"/>
    </source>
</evidence>
<dbReference type="GO" id="GO:0005759">
    <property type="term" value="C:mitochondrial matrix"/>
    <property type="evidence" value="ECO:0007669"/>
    <property type="project" value="TreeGrafter"/>
</dbReference>
<dbReference type="PANTHER" id="PTHR11638:SF176">
    <property type="entry name" value="HEAT SHOCK PROTEIN 78, MITOCHONDRIAL"/>
    <property type="match status" value="1"/>
</dbReference>
<feature type="domain" description="AAA+ ATPase" evidence="8">
    <location>
        <begin position="513"/>
        <end position="621"/>
    </location>
</feature>
<organism evidence="10 11">
    <name type="scientific">Cordyceps confragosa</name>
    <name type="common">Lecanicillium lecanii</name>
    <dbReference type="NCBI Taxonomy" id="2714763"/>
    <lineage>
        <taxon>Eukaryota</taxon>
        <taxon>Fungi</taxon>
        <taxon>Dikarya</taxon>
        <taxon>Ascomycota</taxon>
        <taxon>Pezizomycotina</taxon>
        <taxon>Sordariomycetes</taxon>
        <taxon>Hypocreomycetidae</taxon>
        <taxon>Hypocreales</taxon>
        <taxon>Cordycipitaceae</taxon>
        <taxon>Akanthomyces</taxon>
    </lineage>
</organism>
<dbReference type="Pfam" id="PF10431">
    <property type="entry name" value="ClpB_D2-small"/>
    <property type="match status" value="1"/>
</dbReference>
<dbReference type="GO" id="GO:0043335">
    <property type="term" value="P:protein unfolding"/>
    <property type="evidence" value="ECO:0007669"/>
    <property type="project" value="TreeGrafter"/>
</dbReference>
<feature type="coiled-coil region" evidence="6">
    <location>
        <begin position="327"/>
        <end position="407"/>
    </location>
</feature>
<name>A0A179IEP5_CORDF</name>
<dbReference type="CDD" id="cd00009">
    <property type="entry name" value="AAA"/>
    <property type="match status" value="1"/>
</dbReference>
<evidence type="ECO:0000256" key="1">
    <source>
        <dbReference type="ARBA" id="ARBA00008675"/>
    </source>
</evidence>
<dbReference type="AlphaFoldDB" id="A0A179IEP5"/>
<dbReference type="OrthoDB" id="47330at2759"/>
<reference evidence="10 11" key="1">
    <citation type="submission" date="2016-03" db="EMBL/GenBank/DDBJ databases">
        <title>Fine-scale spatial genetic structure of a fungal parasite of coffee scale insects.</title>
        <authorList>
            <person name="Jackson D."/>
            <person name="Zemenick K.A."/>
            <person name="Malloure B."/>
            <person name="Quandt C.A."/>
            <person name="James T.Y."/>
        </authorList>
    </citation>
    <scope>NUCLEOTIDE SEQUENCE [LARGE SCALE GENOMIC DNA]</scope>
    <source>
        <strain evidence="10 11">UM487</strain>
    </source>
</reference>
<dbReference type="OMA" id="VSKMMQG"/>
<sequence>MQARRQITTSAQRLAGAAARTYRPASIAGARALTRRAASARLLPTIATRSYASGRGPHPPGGTHRMNMGGEEEKPALEQFGVDLTARARDGKLDPVIGRDAEIQRTIQILSRRTKNNPVLIGNAGTGKTAVLEGLAQRIIQGDVPESIKNKRVVSLDLGSLIAGAKFRGDFEERLKKVLDEVQKAEGEVILFIDELHTLLGLGKAEGSIDASNLLKPALARGELQCCGATTLTEYRQIEKDVALARRFQPIIVNEPTVEDTISILRGIKDKYEVHHGVRITDGALVAAASLSNRYITDRFLPDKAIDLMDEAASHLKLQHESKPEDIMRLDHKIMTIQIELESLRKEKDVASKERREKLEKELKKYHEEISELNARWDKEKSELDAVKTIQEDLDKARFELDQAQRTGNFGRASELRFGVIPDLEQKLPSEPEQEQPNDSALIHDSVTSDDIGAVVSRITGIPVSKLTSGHIEKLVHMEDSLREAVKGQDDAIKAVSNAVRLQRAGLSGENKPLASFFFLGPTGVGKTELCKKLAGFLFSTESAVLTEAVRRKPYAVLLFDEFEKAHRDISALLLQVLDEGYLTDAQGHKVDFKNTIIVLTSNLGADILVGQDPLHPYKEDANGELDPSVRAAVMDVVGHAYPPEFLNRIDSFILFKRLAQCAIREIVDIRLKELQQRLDERRIVLSVSNEVKDWLAERGYDPKFGARPLNRLVTNEISNGLADQIIRGKLKMGATAEVRIKDDKTGLEVINTSTAETAPAAESA</sequence>
<gene>
    <name evidence="10" type="ORF">LLEC1_02705</name>
</gene>
<keyword evidence="5" id="KW-0143">Chaperone</keyword>
<keyword evidence="11" id="KW-1185">Reference proteome</keyword>
<feature type="region of interest" description="Disordered" evidence="7">
    <location>
        <begin position="50"/>
        <end position="69"/>
    </location>
</feature>
<dbReference type="InterPro" id="IPR050130">
    <property type="entry name" value="ClpA_ClpB"/>
</dbReference>
<evidence type="ECO:0000256" key="7">
    <source>
        <dbReference type="SAM" id="MobiDB-lite"/>
    </source>
</evidence>
<dbReference type="InterPro" id="IPR019489">
    <property type="entry name" value="Clp_ATPase_C"/>
</dbReference>
<dbReference type="PROSITE" id="PS00870">
    <property type="entry name" value="CLPAB_1"/>
    <property type="match status" value="1"/>
</dbReference>
<dbReference type="Pfam" id="PF00004">
    <property type="entry name" value="AAA"/>
    <property type="match status" value="1"/>
</dbReference>
<dbReference type="Pfam" id="PF07724">
    <property type="entry name" value="AAA_2"/>
    <property type="match status" value="1"/>
</dbReference>
<dbReference type="InterPro" id="IPR003959">
    <property type="entry name" value="ATPase_AAA_core"/>
</dbReference>
<dbReference type="Gene3D" id="1.10.8.60">
    <property type="match status" value="1"/>
</dbReference>
<dbReference type="GO" id="GO:0042026">
    <property type="term" value="P:protein refolding"/>
    <property type="evidence" value="ECO:0007669"/>
    <property type="project" value="TreeGrafter"/>
</dbReference>
<dbReference type="Proteomes" id="UP000243081">
    <property type="component" value="Unassembled WGS sequence"/>
</dbReference>
<keyword evidence="2" id="KW-0677">Repeat</keyword>
<evidence type="ECO:0000256" key="3">
    <source>
        <dbReference type="ARBA" id="ARBA00022741"/>
    </source>
</evidence>
<feature type="domain" description="AAA+ ATPase" evidence="8">
    <location>
        <begin position="114"/>
        <end position="259"/>
    </location>
</feature>
<dbReference type="GO" id="GO:0005524">
    <property type="term" value="F:ATP binding"/>
    <property type="evidence" value="ECO:0007669"/>
    <property type="project" value="UniProtKB-KW"/>
</dbReference>
<dbReference type="SMART" id="SM00382">
    <property type="entry name" value="AAA"/>
    <property type="match status" value="2"/>
</dbReference>
<dbReference type="Pfam" id="PF17871">
    <property type="entry name" value="AAA_lid_9"/>
    <property type="match status" value="1"/>
</dbReference>
<feature type="domain" description="Clp ATPase C-terminal" evidence="9">
    <location>
        <begin position="659"/>
        <end position="748"/>
    </location>
</feature>